<dbReference type="NCBIfam" id="TIGR00154">
    <property type="entry name" value="ispE"/>
    <property type="match status" value="1"/>
</dbReference>
<keyword evidence="9" id="KW-0414">Isoprene biosynthesis</keyword>
<comment type="function">
    <text evidence="9">Catalyzes the phosphorylation of the position 2 hydroxy group of 4-diphosphocytidyl-2C-methyl-D-erythritol.</text>
</comment>
<feature type="active site" evidence="9">
    <location>
        <position position="11"/>
    </location>
</feature>
<dbReference type="PANTHER" id="PTHR43527">
    <property type="entry name" value="4-DIPHOSPHOCYTIDYL-2-C-METHYL-D-ERYTHRITOL KINASE, CHLOROPLASTIC"/>
    <property type="match status" value="1"/>
</dbReference>
<evidence type="ECO:0000256" key="7">
    <source>
        <dbReference type="ARBA" id="ARBA00022840"/>
    </source>
</evidence>
<evidence type="ECO:0000313" key="13">
    <source>
        <dbReference type="Proteomes" id="UP000076481"/>
    </source>
</evidence>
<dbReference type="Proteomes" id="UP000076481">
    <property type="component" value="Unassembled WGS sequence"/>
</dbReference>
<reference evidence="12 13" key="1">
    <citation type="submission" date="2016-03" db="EMBL/GenBank/DDBJ databases">
        <title>Speciation and ecological success in dimly lit waters: horizontal gene transfer in a green sulfur bacteria bloom unveiled by metagenomic assembly.</title>
        <authorList>
            <person name="Llorens-Mares T."/>
            <person name="Liu Z."/>
            <person name="Allen L.Z."/>
            <person name="Rusch D.B."/>
            <person name="Craig M.T."/>
            <person name="Dupont C.L."/>
            <person name="Bryant D.A."/>
            <person name="Casamayor E.O."/>
        </authorList>
    </citation>
    <scope>NUCLEOTIDE SEQUENCE [LARGE SCALE GENOMIC DNA]</scope>
    <source>
        <strain evidence="12">CIII</strain>
    </source>
</reference>
<dbReference type="SUPFAM" id="SSF54211">
    <property type="entry name" value="Ribosomal protein S5 domain 2-like"/>
    <property type="match status" value="1"/>
</dbReference>
<dbReference type="SUPFAM" id="SSF55060">
    <property type="entry name" value="GHMP Kinase, C-terminal domain"/>
    <property type="match status" value="1"/>
</dbReference>
<dbReference type="PIRSF" id="PIRSF010376">
    <property type="entry name" value="IspE"/>
    <property type="match status" value="1"/>
</dbReference>
<dbReference type="Gene3D" id="3.30.70.890">
    <property type="entry name" value="GHMP kinase, C-terminal domain"/>
    <property type="match status" value="1"/>
</dbReference>
<dbReference type="EMBL" id="LVWG01000032">
    <property type="protein sequence ID" value="KZK73998.1"/>
    <property type="molecule type" value="Genomic_DNA"/>
</dbReference>
<evidence type="ECO:0000256" key="2">
    <source>
        <dbReference type="ARBA" id="ARBA00012052"/>
    </source>
</evidence>
<evidence type="ECO:0000313" key="12">
    <source>
        <dbReference type="EMBL" id="KZK73998.1"/>
    </source>
</evidence>
<name>A0A165LG84_PELLU</name>
<dbReference type="GO" id="GO:0016114">
    <property type="term" value="P:terpenoid biosynthetic process"/>
    <property type="evidence" value="ECO:0007669"/>
    <property type="project" value="UniProtKB-UniRule"/>
</dbReference>
<evidence type="ECO:0000256" key="1">
    <source>
        <dbReference type="ARBA" id="ARBA00009684"/>
    </source>
</evidence>
<keyword evidence="6 9" id="KW-0418">Kinase</keyword>
<dbReference type="HAMAP" id="MF_00061">
    <property type="entry name" value="IspE"/>
    <property type="match status" value="1"/>
</dbReference>
<evidence type="ECO:0000259" key="11">
    <source>
        <dbReference type="Pfam" id="PF08544"/>
    </source>
</evidence>
<proteinExistence type="inferred from homology"/>
<evidence type="ECO:0000256" key="5">
    <source>
        <dbReference type="ARBA" id="ARBA00022741"/>
    </source>
</evidence>
<protein>
    <recommendedName>
        <fullName evidence="3 9">4-diphosphocytidyl-2-C-methyl-D-erythritol kinase</fullName>
        <shortName evidence="9">CMK</shortName>
        <ecNumber evidence="2 9">2.7.1.148</ecNumber>
    </recommendedName>
    <alternativeName>
        <fullName evidence="8 9">4-(cytidine-5'-diphospho)-2-C-methyl-D-erythritol kinase</fullName>
    </alternativeName>
</protein>
<dbReference type="PANTHER" id="PTHR43527:SF2">
    <property type="entry name" value="4-DIPHOSPHOCYTIDYL-2-C-METHYL-D-ERYTHRITOL KINASE, CHLOROPLASTIC"/>
    <property type="match status" value="1"/>
</dbReference>
<dbReference type="InterPro" id="IPR013750">
    <property type="entry name" value="GHMP_kinase_C_dom"/>
</dbReference>
<evidence type="ECO:0000256" key="4">
    <source>
        <dbReference type="ARBA" id="ARBA00022679"/>
    </source>
</evidence>
<dbReference type="InterPro" id="IPR036554">
    <property type="entry name" value="GHMP_kinase_C_sf"/>
</dbReference>
<dbReference type="GO" id="GO:0005524">
    <property type="term" value="F:ATP binding"/>
    <property type="evidence" value="ECO:0007669"/>
    <property type="project" value="UniProtKB-UniRule"/>
</dbReference>
<evidence type="ECO:0000259" key="10">
    <source>
        <dbReference type="Pfam" id="PF00288"/>
    </source>
</evidence>
<keyword evidence="5 9" id="KW-0547">Nucleotide-binding</keyword>
<dbReference type="InterPro" id="IPR020568">
    <property type="entry name" value="Ribosomal_Su5_D2-typ_SF"/>
</dbReference>
<evidence type="ECO:0000256" key="6">
    <source>
        <dbReference type="ARBA" id="ARBA00022777"/>
    </source>
</evidence>
<comment type="similarity">
    <text evidence="1 9">Belongs to the GHMP kinase family. IspE subfamily.</text>
</comment>
<feature type="domain" description="GHMP kinase C-terminal" evidence="11">
    <location>
        <begin position="212"/>
        <end position="274"/>
    </location>
</feature>
<dbReference type="Gene3D" id="3.30.230.10">
    <property type="match status" value="1"/>
</dbReference>
<dbReference type="GO" id="GO:0050515">
    <property type="term" value="F:4-(cytidine 5'-diphospho)-2-C-methyl-D-erythritol kinase activity"/>
    <property type="evidence" value="ECO:0007669"/>
    <property type="project" value="UniProtKB-UniRule"/>
</dbReference>
<evidence type="ECO:0000256" key="3">
    <source>
        <dbReference type="ARBA" id="ARBA00017473"/>
    </source>
</evidence>
<dbReference type="UniPathway" id="UPA00056">
    <property type="reaction ID" value="UER00094"/>
</dbReference>
<dbReference type="AlphaFoldDB" id="A0A165LG84"/>
<dbReference type="RefSeq" id="WP_303681806.1">
    <property type="nucleotide sequence ID" value="NZ_LVWG01000032.1"/>
</dbReference>
<accession>A0A165LG84</accession>
<organism evidence="12 13">
    <name type="scientific">Pelodictyon luteolum</name>
    <dbReference type="NCBI Taxonomy" id="1100"/>
    <lineage>
        <taxon>Bacteria</taxon>
        <taxon>Pseudomonadati</taxon>
        <taxon>Chlorobiota</taxon>
        <taxon>Chlorobiia</taxon>
        <taxon>Chlorobiales</taxon>
        <taxon>Chlorobiaceae</taxon>
        <taxon>Chlorobium/Pelodictyon group</taxon>
        <taxon>Pelodictyon</taxon>
    </lineage>
</organism>
<dbReference type="GO" id="GO:0019288">
    <property type="term" value="P:isopentenyl diphosphate biosynthetic process, methylerythritol 4-phosphate pathway"/>
    <property type="evidence" value="ECO:0007669"/>
    <property type="project" value="UniProtKB-UniRule"/>
</dbReference>
<dbReference type="InterPro" id="IPR014721">
    <property type="entry name" value="Ribsml_uS5_D2-typ_fold_subgr"/>
</dbReference>
<dbReference type="InterPro" id="IPR004424">
    <property type="entry name" value="IspE"/>
</dbReference>
<comment type="catalytic activity">
    <reaction evidence="9">
        <text>4-CDP-2-C-methyl-D-erythritol + ATP = 4-CDP-2-C-methyl-D-erythritol 2-phosphate + ADP + H(+)</text>
        <dbReference type="Rhea" id="RHEA:18437"/>
        <dbReference type="ChEBI" id="CHEBI:15378"/>
        <dbReference type="ChEBI" id="CHEBI:30616"/>
        <dbReference type="ChEBI" id="CHEBI:57823"/>
        <dbReference type="ChEBI" id="CHEBI:57919"/>
        <dbReference type="ChEBI" id="CHEBI:456216"/>
        <dbReference type="EC" id="2.7.1.148"/>
    </reaction>
</comment>
<evidence type="ECO:0000256" key="9">
    <source>
        <dbReference type="HAMAP-Rule" id="MF_00061"/>
    </source>
</evidence>
<sequence>MPSISVHAFAKINLGLFITGKRDDGYHNLETIFAPVSWHDTLCFSPADAISMRCTNADLPTDGSNLCIRAARSLQEFSGVMDGVSIELDKQVPFGAGLGGGSSDAATVLRVLNGFWNINAPLEDLHPLAVKLGADVPYFLEMEGLAYAGGIGDELTDLHAALPWYVVTVFPAEHISTAWAYGNFHARFGQSRPDIRTIASDLSGIGDSGRLGLFENDFQSAVFEQFPKVSRVHRDLLEEGAVFASLSGSGSAVYGLFESPLDARRAIERQPAAYPTNLTPPGFSMRQ</sequence>
<keyword evidence="4 9" id="KW-0808">Transferase</keyword>
<dbReference type="InterPro" id="IPR006204">
    <property type="entry name" value="GHMP_kinase_N_dom"/>
</dbReference>
<dbReference type="Pfam" id="PF08544">
    <property type="entry name" value="GHMP_kinases_C"/>
    <property type="match status" value="1"/>
</dbReference>
<feature type="binding site" evidence="9">
    <location>
        <begin position="93"/>
        <end position="103"/>
    </location>
    <ligand>
        <name>ATP</name>
        <dbReference type="ChEBI" id="CHEBI:30616"/>
    </ligand>
</feature>
<feature type="active site" evidence="9">
    <location>
        <position position="135"/>
    </location>
</feature>
<dbReference type="EC" id="2.7.1.148" evidence="2 9"/>
<comment type="caution">
    <text evidence="12">The sequence shown here is derived from an EMBL/GenBank/DDBJ whole genome shotgun (WGS) entry which is preliminary data.</text>
</comment>
<keyword evidence="7 9" id="KW-0067">ATP-binding</keyword>
<dbReference type="Pfam" id="PF00288">
    <property type="entry name" value="GHMP_kinases_N"/>
    <property type="match status" value="1"/>
</dbReference>
<comment type="pathway">
    <text evidence="9">Isoprenoid biosynthesis; isopentenyl diphosphate biosynthesis via DXP pathway; isopentenyl diphosphate from 1-deoxy-D-xylulose 5-phosphate: step 3/6.</text>
</comment>
<feature type="domain" description="GHMP kinase N-terminal" evidence="10">
    <location>
        <begin position="65"/>
        <end position="139"/>
    </location>
</feature>
<evidence type="ECO:0000256" key="8">
    <source>
        <dbReference type="ARBA" id="ARBA00032554"/>
    </source>
</evidence>
<gene>
    <name evidence="9" type="primary">ispE</name>
    <name evidence="12" type="ORF">A3K90_07205</name>
</gene>